<feature type="transmembrane region" description="Helical" evidence="2">
    <location>
        <begin position="47"/>
        <end position="80"/>
    </location>
</feature>
<keyword evidence="2" id="KW-1133">Transmembrane helix</keyword>
<comment type="caution">
    <text evidence="4">The sequence shown here is derived from an EMBL/GenBank/DDBJ whole genome shotgun (WGS) entry which is preliminary data.</text>
</comment>
<dbReference type="AlphaFoldDB" id="A0A834C0L7"/>
<sequence length="116" mass="12916">MPGLLLFLVSLDFFSGTPSAFLSKDVDALGRFTCRAELLQSNRTRSAQILITAVFLWSNSYIAAVCVIEAVLFLAAVALWQLLRIKWRRPAGSLQSWSSSRGKEKSRFPETEGCMV</sequence>
<accession>A0A834C0L7</accession>
<feature type="compositionally biased region" description="Basic and acidic residues" evidence="1">
    <location>
        <begin position="101"/>
        <end position="110"/>
    </location>
</feature>
<evidence type="ECO:0000313" key="5">
    <source>
        <dbReference type="Proteomes" id="UP000646548"/>
    </source>
</evidence>
<evidence type="ECO:0000256" key="3">
    <source>
        <dbReference type="SAM" id="SignalP"/>
    </source>
</evidence>
<organism evidence="4 5">
    <name type="scientific">Oryzias melastigma</name>
    <name type="common">Marine medaka</name>
    <dbReference type="NCBI Taxonomy" id="30732"/>
    <lineage>
        <taxon>Eukaryota</taxon>
        <taxon>Metazoa</taxon>
        <taxon>Chordata</taxon>
        <taxon>Craniata</taxon>
        <taxon>Vertebrata</taxon>
        <taxon>Euteleostomi</taxon>
        <taxon>Actinopterygii</taxon>
        <taxon>Neopterygii</taxon>
        <taxon>Teleostei</taxon>
        <taxon>Neoteleostei</taxon>
        <taxon>Acanthomorphata</taxon>
        <taxon>Ovalentaria</taxon>
        <taxon>Atherinomorphae</taxon>
        <taxon>Beloniformes</taxon>
        <taxon>Adrianichthyidae</taxon>
        <taxon>Oryziinae</taxon>
        <taxon>Oryzias</taxon>
    </lineage>
</organism>
<dbReference type="Proteomes" id="UP000646548">
    <property type="component" value="Unassembled WGS sequence"/>
</dbReference>
<evidence type="ECO:0000313" key="4">
    <source>
        <dbReference type="EMBL" id="KAF6720732.1"/>
    </source>
</evidence>
<feature type="chain" id="PRO_5032493960" evidence="3">
    <location>
        <begin position="20"/>
        <end position="116"/>
    </location>
</feature>
<reference evidence="4" key="1">
    <citation type="journal article" name="BMC Genomics">
        <title>Long-read sequencing and de novo genome assembly of marine medaka (Oryzias melastigma).</title>
        <authorList>
            <person name="Liang P."/>
            <person name="Saqib H.S.A."/>
            <person name="Ni X."/>
            <person name="Shen Y."/>
        </authorList>
    </citation>
    <scope>NUCLEOTIDE SEQUENCE</scope>
    <source>
        <strain evidence="4">Bigg-433</strain>
    </source>
</reference>
<keyword evidence="2" id="KW-0472">Membrane</keyword>
<evidence type="ECO:0000256" key="1">
    <source>
        <dbReference type="SAM" id="MobiDB-lite"/>
    </source>
</evidence>
<gene>
    <name evidence="4" type="ORF">FQA47_022044</name>
</gene>
<dbReference type="EMBL" id="WKFB01000514">
    <property type="protein sequence ID" value="KAF6720732.1"/>
    <property type="molecule type" value="Genomic_DNA"/>
</dbReference>
<feature type="region of interest" description="Disordered" evidence="1">
    <location>
        <begin position="91"/>
        <end position="116"/>
    </location>
</feature>
<protein>
    <submittedName>
        <fullName evidence="4">Uncharacterized protein</fullName>
    </submittedName>
</protein>
<keyword evidence="3" id="KW-0732">Signal</keyword>
<keyword evidence="2" id="KW-0812">Transmembrane</keyword>
<evidence type="ECO:0000256" key="2">
    <source>
        <dbReference type="SAM" id="Phobius"/>
    </source>
</evidence>
<proteinExistence type="predicted"/>
<name>A0A834C0L7_ORYME</name>
<feature type="signal peptide" evidence="3">
    <location>
        <begin position="1"/>
        <end position="19"/>
    </location>
</feature>